<dbReference type="Proteomes" id="UP001188597">
    <property type="component" value="Unassembled WGS sequence"/>
</dbReference>
<name>A0AA88VZ99_9ASTE</name>
<dbReference type="InterPro" id="IPR005162">
    <property type="entry name" value="Retrotrans_gag_dom"/>
</dbReference>
<reference evidence="2" key="1">
    <citation type="submission" date="2022-12" db="EMBL/GenBank/DDBJ databases">
        <title>Draft genome assemblies for two species of Escallonia (Escalloniales).</title>
        <authorList>
            <person name="Chanderbali A."/>
            <person name="Dervinis C."/>
            <person name="Anghel I."/>
            <person name="Soltis D."/>
            <person name="Soltis P."/>
            <person name="Zapata F."/>
        </authorList>
    </citation>
    <scope>NUCLEOTIDE SEQUENCE</scope>
    <source>
        <strain evidence="2">UCBG64.0493</strain>
        <tissue evidence="2">Leaf</tissue>
    </source>
</reference>
<feature type="domain" description="Retrotransposon gag" evidence="1">
    <location>
        <begin position="46"/>
        <end position="106"/>
    </location>
</feature>
<dbReference type="Pfam" id="PF03732">
    <property type="entry name" value="Retrotrans_gag"/>
    <property type="match status" value="1"/>
</dbReference>
<accession>A0AA88VZ99</accession>
<protein>
    <recommendedName>
        <fullName evidence="1">Retrotransposon gag domain-containing protein</fullName>
    </recommendedName>
</protein>
<evidence type="ECO:0000313" key="2">
    <source>
        <dbReference type="EMBL" id="KAK3017140.1"/>
    </source>
</evidence>
<proteinExistence type="predicted"/>
<keyword evidence="3" id="KW-1185">Reference proteome</keyword>
<sequence length="184" mass="21806">MLKNFMNIHPLEFVGEGDPDEAENWIRNLEKIFKIMGLNDEMKLLLVTFRLENDAACWWKMINSKWTAAQAVRTWELFKTEFNKSYIPRSVKLKREAEFLNFEQEGEYRRARKFQDGLKPKIQEKISVLNIDDYYEMVDRALLIEKSDEDIQRKRARLTGTRPNLLNYQGGRNLNTGGNKVQIK</sequence>
<organism evidence="2 3">
    <name type="scientific">Escallonia herrerae</name>
    <dbReference type="NCBI Taxonomy" id="1293975"/>
    <lineage>
        <taxon>Eukaryota</taxon>
        <taxon>Viridiplantae</taxon>
        <taxon>Streptophyta</taxon>
        <taxon>Embryophyta</taxon>
        <taxon>Tracheophyta</taxon>
        <taxon>Spermatophyta</taxon>
        <taxon>Magnoliopsida</taxon>
        <taxon>eudicotyledons</taxon>
        <taxon>Gunneridae</taxon>
        <taxon>Pentapetalae</taxon>
        <taxon>asterids</taxon>
        <taxon>campanulids</taxon>
        <taxon>Escalloniales</taxon>
        <taxon>Escalloniaceae</taxon>
        <taxon>Escallonia</taxon>
    </lineage>
</organism>
<evidence type="ECO:0000313" key="3">
    <source>
        <dbReference type="Proteomes" id="UP001188597"/>
    </source>
</evidence>
<comment type="caution">
    <text evidence="2">The sequence shown here is derived from an EMBL/GenBank/DDBJ whole genome shotgun (WGS) entry which is preliminary data.</text>
</comment>
<gene>
    <name evidence="2" type="ORF">RJ639_007436</name>
</gene>
<evidence type="ECO:0000259" key="1">
    <source>
        <dbReference type="Pfam" id="PF03732"/>
    </source>
</evidence>
<dbReference type="AlphaFoldDB" id="A0AA88VZ99"/>
<dbReference type="EMBL" id="JAVXUP010001023">
    <property type="protein sequence ID" value="KAK3017140.1"/>
    <property type="molecule type" value="Genomic_DNA"/>
</dbReference>